<dbReference type="Gene3D" id="1.20.1160.11">
    <property type="entry name" value="Paired amphipathic helix"/>
    <property type="match status" value="1"/>
</dbReference>
<evidence type="ECO:0000256" key="3">
    <source>
        <dbReference type="ARBA" id="ARBA00023242"/>
    </source>
</evidence>
<evidence type="ECO:0000256" key="5">
    <source>
        <dbReference type="SAM" id="Coils"/>
    </source>
</evidence>
<dbReference type="AlphaFoldDB" id="A0A165PZH1"/>
<evidence type="ECO:0000256" key="4">
    <source>
        <dbReference type="PROSITE-ProRule" id="PRU00810"/>
    </source>
</evidence>
<reference evidence="8 9" key="1">
    <citation type="journal article" date="2016" name="Mol. Biol. Evol.">
        <title>Comparative Genomics of Early-Diverging Mushroom-Forming Fungi Provides Insights into the Origins of Lignocellulose Decay Capabilities.</title>
        <authorList>
            <person name="Nagy L.G."/>
            <person name="Riley R."/>
            <person name="Tritt A."/>
            <person name="Adam C."/>
            <person name="Daum C."/>
            <person name="Floudas D."/>
            <person name="Sun H."/>
            <person name="Yadav J.S."/>
            <person name="Pangilinan J."/>
            <person name="Larsson K.H."/>
            <person name="Matsuura K."/>
            <person name="Barry K."/>
            <person name="Labutti K."/>
            <person name="Kuo R."/>
            <person name="Ohm R.A."/>
            <person name="Bhattacharya S.S."/>
            <person name="Shirouzu T."/>
            <person name="Yoshinaga Y."/>
            <person name="Martin F.M."/>
            <person name="Grigoriev I.V."/>
            <person name="Hibbett D.S."/>
        </authorList>
    </citation>
    <scope>NUCLEOTIDE SEQUENCE [LARGE SCALE GENOMIC DNA]</scope>
    <source>
        <strain evidence="8 9">HHB12029</strain>
    </source>
</reference>
<dbReference type="Pfam" id="PF22893">
    <property type="entry name" value="ULD_2"/>
    <property type="match status" value="1"/>
</dbReference>
<evidence type="ECO:0000256" key="1">
    <source>
        <dbReference type="ARBA" id="ARBA00004123"/>
    </source>
</evidence>
<feature type="coiled-coil region" evidence="5">
    <location>
        <begin position="30"/>
        <end position="57"/>
    </location>
</feature>
<feature type="region of interest" description="Disordered" evidence="6">
    <location>
        <begin position="495"/>
        <end position="523"/>
    </location>
</feature>
<evidence type="ECO:0000313" key="8">
    <source>
        <dbReference type="EMBL" id="KZW02876.1"/>
    </source>
</evidence>
<sequence length="686" mass="75214">MTIPVTANAVGDIIALVQLGLGAVQRLSNARGAKAEYREIQSRLESLQSLLELCEASVNSISDPDHKSTVTAHIVHARTQLATALQLLPGYKRLATASGTLASPVSTLHSIRSRVRDASKSLSWELRQSANARACLGKLSESIQTIHLAITAAHSADTNIHFRSMSSTITSATAVTIAMQTDMSMTRSLVESMDARLSSVHDAVSSRVARGSELQATLRQTFVDEMTGLHEELSLQTRQTQQYHRRAAVAVDGLAQQLADIQMAVDALNCAHQRPAVLSSASTLDRFVSLRRVSLSATTLVQISRAVVPSNELFSGGCIGSLLVLAASAPRMTDQAAYLFCACLLFIAARMHRIYKSPVVVHVVVIIDLFGDQIQLPIHEARSAEQVHVALLRQFQPGRMGCNLTRSRMYDLAFSDDESAVGHSLPDVWTNLLQPGQKLVMNARIQAIGDLHNTELACPVCHVLAPQPATCGRWIKCSRCPARFESSSTKVAKNFTSIGRDTNRHRPSYPRRQTQNAESEFPHSDSLAPIVRELALCKRIRILSLKISREHEATVAHENGLRVDGECPPSPVEEPPEPPAEERRLNVADALTYLDMVKCHDDPQIYDNFIDIMKQFKSEQINTLGVIELLAVLFDGHPQLIHEFNNFLPQGYRIECSIYMSSVTVITTPTGTRIQAPPRPAIPAAI</sequence>
<dbReference type="Pfam" id="PF02671">
    <property type="entry name" value="PAH"/>
    <property type="match status" value="1"/>
</dbReference>
<dbReference type="GO" id="GO:0000122">
    <property type="term" value="P:negative regulation of transcription by RNA polymerase II"/>
    <property type="evidence" value="ECO:0007669"/>
    <property type="project" value="TreeGrafter"/>
</dbReference>
<dbReference type="FunFam" id="1.20.1160.11:FF:000001">
    <property type="entry name" value="Paired amphipathic helix protein Sin3"/>
    <property type="match status" value="1"/>
</dbReference>
<evidence type="ECO:0000256" key="6">
    <source>
        <dbReference type="SAM" id="MobiDB-lite"/>
    </source>
</evidence>
<dbReference type="STRING" id="1314781.A0A165PZH1"/>
<dbReference type="GO" id="GO:0003714">
    <property type="term" value="F:transcription corepressor activity"/>
    <property type="evidence" value="ECO:0007669"/>
    <property type="project" value="InterPro"/>
</dbReference>
<dbReference type="InterPro" id="IPR054464">
    <property type="entry name" value="ULD_fung"/>
</dbReference>
<proteinExistence type="predicted"/>
<keyword evidence="5" id="KW-0175">Coiled coil</keyword>
<dbReference type="SUPFAM" id="SSF47762">
    <property type="entry name" value="PAH2 domain"/>
    <property type="match status" value="1"/>
</dbReference>
<feature type="region of interest" description="Disordered" evidence="6">
    <location>
        <begin position="557"/>
        <end position="580"/>
    </location>
</feature>
<dbReference type="InterPro" id="IPR036600">
    <property type="entry name" value="PAH_sf"/>
</dbReference>
<organism evidence="8 9">
    <name type="scientific">Exidia glandulosa HHB12029</name>
    <dbReference type="NCBI Taxonomy" id="1314781"/>
    <lineage>
        <taxon>Eukaryota</taxon>
        <taxon>Fungi</taxon>
        <taxon>Dikarya</taxon>
        <taxon>Basidiomycota</taxon>
        <taxon>Agaricomycotina</taxon>
        <taxon>Agaricomycetes</taxon>
        <taxon>Auriculariales</taxon>
        <taxon>Exidiaceae</taxon>
        <taxon>Exidia</taxon>
    </lineage>
</organism>
<dbReference type="PANTHER" id="PTHR12346:SF0">
    <property type="entry name" value="SIN3A, ISOFORM G"/>
    <property type="match status" value="1"/>
</dbReference>
<accession>A0A165PZH1</accession>
<name>A0A165PZH1_EXIGL</name>
<keyword evidence="2" id="KW-0678">Repressor</keyword>
<feature type="domain" description="Ubiquitin-like" evidence="7">
    <location>
        <begin position="363"/>
        <end position="443"/>
    </location>
</feature>
<dbReference type="Proteomes" id="UP000077266">
    <property type="component" value="Unassembled WGS sequence"/>
</dbReference>
<dbReference type="PANTHER" id="PTHR12346">
    <property type="entry name" value="SIN3B-RELATED"/>
    <property type="match status" value="1"/>
</dbReference>
<dbReference type="InterPro" id="IPR003822">
    <property type="entry name" value="PAH"/>
</dbReference>
<comment type="subcellular location">
    <subcellularLocation>
        <location evidence="1 4">Nucleus</location>
    </subcellularLocation>
</comment>
<dbReference type="InterPro" id="IPR039774">
    <property type="entry name" value="Sin3-like"/>
</dbReference>
<dbReference type="PROSITE" id="PS51477">
    <property type="entry name" value="PAH"/>
    <property type="match status" value="1"/>
</dbReference>
<keyword evidence="9" id="KW-1185">Reference proteome</keyword>
<dbReference type="OrthoDB" id="10265969at2759"/>
<dbReference type="EMBL" id="KV425886">
    <property type="protein sequence ID" value="KZW02876.1"/>
    <property type="molecule type" value="Genomic_DNA"/>
</dbReference>
<dbReference type="GO" id="GO:0070822">
    <property type="term" value="C:Sin3-type complex"/>
    <property type="evidence" value="ECO:0007669"/>
    <property type="project" value="TreeGrafter"/>
</dbReference>
<gene>
    <name evidence="8" type="ORF">EXIGLDRAFT_829000</name>
</gene>
<evidence type="ECO:0000256" key="2">
    <source>
        <dbReference type="ARBA" id="ARBA00022491"/>
    </source>
</evidence>
<evidence type="ECO:0000313" key="9">
    <source>
        <dbReference type="Proteomes" id="UP000077266"/>
    </source>
</evidence>
<keyword evidence="3 4" id="KW-0539">Nucleus</keyword>
<protein>
    <recommendedName>
        <fullName evidence="7">Ubiquitin-like domain-containing protein</fullName>
    </recommendedName>
</protein>
<evidence type="ECO:0000259" key="7">
    <source>
        <dbReference type="Pfam" id="PF22893"/>
    </source>
</evidence>
<dbReference type="InParanoid" id="A0A165PZH1"/>